<dbReference type="Pfam" id="PF18318">
    <property type="entry name" value="Gln-synt_C-ter"/>
    <property type="match status" value="1"/>
</dbReference>
<dbReference type="PROSITE" id="PS51987">
    <property type="entry name" value="GS_CATALYTIC"/>
    <property type="match status" value="1"/>
</dbReference>
<evidence type="ECO:0000259" key="4">
    <source>
        <dbReference type="PROSITE" id="PS51987"/>
    </source>
</evidence>
<evidence type="ECO:0000256" key="2">
    <source>
        <dbReference type="RuleBase" id="RU000384"/>
    </source>
</evidence>
<dbReference type="RefSeq" id="WP_007137978.1">
    <property type="nucleotide sequence ID" value="NZ_AHKF01000017.1"/>
</dbReference>
<feature type="domain" description="GS catalytic" evidence="4">
    <location>
        <begin position="179"/>
        <end position="616"/>
    </location>
</feature>
<dbReference type="Pfam" id="PF12437">
    <property type="entry name" value="GSIII_N"/>
    <property type="match status" value="1"/>
</dbReference>
<dbReference type="EMBL" id="AHKF01000017">
    <property type="protein sequence ID" value="EIA09035.1"/>
    <property type="molecule type" value="Genomic_DNA"/>
</dbReference>
<dbReference type="InterPro" id="IPR040577">
    <property type="entry name" value="Gln-synt_C"/>
</dbReference>
<dbReference type="STRING" id="1086011.HJ01_01801"/>
<dbReference type="SMART" id="SM01230">
    <property type="entry name" value="Gln-synt_C"/>
    <property type="match status" value="1"/>
</dbReference>
<dbReference type="PANTHER" id="PTHR42974">
    <property type="entry name" value="GLUTAMINE SYNTHETASE"/>
    <property type="match status" value="1"/>
</dbReference>
<dbReference type="InterPro" id="IPR052725">
    <property type="entry name" value="GS_Type-3"/>
</dbReference>
<gene>
    <name evidence="5" type="ORF">HJ01_01801</name>
</gene>
<dbReference type="GO" id="GO:0006542">
    <property type="term" value="P:glutamine biosynthetic process"/>
    <property type="evidence" value="ECO:0007669"/>
    <property type="project" value="InterPro"/>
</dbReference>
<dbReference type="Gene3D" id="3.30.590.10">
    <property type="entry name" value="Glutamine synthetase/guanido kinase, catalytic domain"/>
    <property type="match status" value="1"/>
</dbReference>
<keyword evidence="6" id="KW-1185">Reference proteome</keyword>
<evidence type="ECO:0000259" key="3">
    <source>
        <dbReference type="PROSITE" id="PS51986"/>
    </source>
</evidence>
<dbReference type="Proteomes" id="UP000005566">
    <property type="component" value="Unassembled WGS sequence"/>
</dbReference>
<dbReference type="InterPro" id="IPR008147">
    <property type="entry name" value="Gln_synt_N"/>
</dbReference>
<dbReference type="InterPro" id="IPR014746">
    <property type="entry name" value="Gln_synth/guanido_kin_cat_dom"/>
</dbReference>
<dbReference type="PROSITE" id="PS00181">
    <property type="entry name" value="GLNA_ATP"/>
    <property type="match status" value="1"/>
</dbReference>
<name>H7FR15_FLAFP</name>
<dbReference type="PANTHER" id="PTHR42974:SF1">
    <property type="entry name" value="TYPE-3 GLUTAMINE SYNTHETASE"/>
    <property type="match status" value="1"/>
</dbReference>
<dbReference type="SUPFAM" id="SSF55931">
    <property type="entry name" value="Glutamine synthetase/guanido kinase"/>
    <property type="match status" value="1"/>
</dbReference>
<dbReference type="EC" id="6.3.1.2" evidence="5"/>
<dbReference type="PATRIC" id="fig|1086011.3.peg.1760"/>
<evidence type="ECO:0000313" key="6">
    <source>
        <dbReference type="Proteomes" id="UP000005566"/>
    </source>
</evidence>
<dbReference type="AlphaFoldDB" id="H7FR15"/>
<sequence>MSTIRFQALREASTRKPVKFEESGRKSVLFGSNVFNDKAMKQYLTSDAFKGVQGAVQHGTKIDRKLADYIAMGMKEWALSKGVTHYTHWFQPLTGATAEKHDAFFETSYDGSDPVEKFGGAQLIQQEPDASSFPNGGIRNTFEARGYTAWDPTSPAFILGTTLCIPTVFISYTGEALDYKTPLLRALQVMDEAATEVCKYFDKNVKKVTATLGWEQEYFLIDRALANSRPDLMMTGRTLLGHTSAKGQQLDDHYFGSIPTRALVYMRDLEQECMLLGIPVKTRHNEVAPNQFEFAPIFEETNLAVDHNCLLMDVMEKVAERHDLKVLFHEKPFKGVNGSGKHNNWSLATDTGVNLLSPSKTPMSNLQFLTFFINTIKAVHDHESLLRGAIATAGNDHRLGANEAPPAIISVFIGEQLTKVLAELEGVTAGKLSPEEKTDLKLNVVGKIPDVLLDNTDRNRTSPFAFTGNKFEFRAVGSNSNCSNSMTTLNAIVAKQLRDFKVEVDALIESKDMKKDDAIFNVLREYIKHSKKILFEGDGYSEAWEKEAEKRGLSNFKTTPEALKARASKQALDLFSELGIMNHIEVEARYEIELEEYTKKIQIEGRVLGDISTNHVIPTAIRYQNTLIENVKGLKDIFGSDFETIAKEQIILIKDISRHIEGINSKVLEMTNERKKANVLTDGQAMAEAYCNNVKPYFEIIREHCDKLELLVDNELWTLTKYRELLFTK</sequence>
<dbReference type="InterPro" id="IPR008146">
    <property type="entry name" value="Gln_synth_cat_dom"/>
</dbReference>
<dbReference type="Pfam" id="PF00120">
    <property type="entry name" value="Gln-synt_C"/>
    <property type="match status" value="1"/>
</dbReference>
<keyword evidence="5" id="KW-0436">Ligase</keyword>
<dbReference type="OrthoDB" id="9807095at2"/>
<comment type="caution">
    <text evidence="5">The sequence shown here is derived from an EMBL/GenBank/DDBJ whole genome shotgun (WGS) entry which is preliminary data.</text>
</comment>
<dbReference type="PROSITE" id="PS51986">
    <property type="entry name" value="GS_BETA_GRASP"/>
    <property type="match status" value="1"/>
</dbReference>
<accession>H7FR15</accession>
<dbReference type="Gene3D" id="1.20.120.1560">
    <property type="match status" value="1"/>
</dbReference>
<dbReference type="InterPro" id="IPR022147">
    <property type="entry name" value="GSIII_N"/>
</dbReference>
<dbReference type="eggNOG" id="COG3968">
    <property type="taxonomic scope" value="Bacteria"/>
</dbReference>
<reference evidence="5 6" key="1">
    <citation type="journal article" date="2014" name="Acta Crystallogr. D">
        <title>Structure-based characterization and antifreeze properties of a hyperactive ice-binding protein from the Antarctic bacterium Flavobacterium frigoris PS1.</title>
        <authorList>
            <person name="Do H."/>
            <person name="Kim S.J."/>
            <person name="Kim H.J."/>
            <person name="Lee J.H."/>
        </authorList>
    </citation>
    <scope>NUCLEOTIDE SEQUENCE [LARGE SCALE GENOMIC DNA]</scope>
    <source>
        <strain evidence="5 6">PS1</strain>
    </source>
</reference>
<protein>
    <submittedName>
        <fullName evidence="5">Glutamine synthetase type III, GlnN</fullName>
        <ecNumber evidence="5">6.3.1.2</ecNumber>
    </submittedName>
</protein>
<evidence type="ECO:0000313" key="5">
    <source>
        <dbReference type="EMBL" id="EIA09035.1"/>
    </source>
</evidence>
<proteinExistence type="inferred from homology"/>
<feature type="domain" description="GS beta-grasp" evidence="3">
    <location>
        <begin position="84"/>
        <end position="174"/>
    </location>
</feature>
<comment type="similarity">
    <text evidence="1 2">Belongs to the glutamine synthetase family.</text>
</comment>
<dbReference type="GO" id="GO:0004356">
    <property type="term" value="F:glutamine synthetase activity"/>
    <property type="evidence" value="ECO:0007669"/>
    <property type="project" value="UniProtKB-EC"/>
</dbReference>
<organism evidence="5 6">
    <name type="scientific">Flavobacterium frigoris (strain PS1)</name>
    <dbReference type="NCBI Taxonomy" id="1086011"/>
    <lineage>
        <taxon>Bacteria</taxon>
        <taxon>Pseudomonadati</taxon>
        <taxon>Bacteroidota</taxon>
        <taxon>Flavobacteriia</taxon>
        <taxon>Flavobacteriales</taxon>
        <taxon>Flavobacteriaceae</taxon>
        <taxon>Flavobacterium</taxon>
    </lineage>
</organism>
<evidence type="ECO:0000256" key="1">
    <source>
        <dbReference type="PROSITE-ProRule" id="PRU01330"/>
    </source>
</evidence>
<dbReference type="InterPro" id="IPR027303">
    <property type="entry name" value="Gln_synth_gly_rich_site"/>
</dbReference>